<dbReference type="InterPro" id="IPR016192">
    <property type="entry name" value="APOBEC/CMP_deaminase_Zn-bd"/>
</dbReference>
<dbReference type="GO" id="GO:0016491">
    <property type="term" value="F:oxidoreductase activity"/>
    <property type="evidence" value="ECO:0007669"/>
    <property type="project" value="UniProtKB-ARBA"/>
</dbReference>
<evidence type="ECO:0000313" key="4">
    <source>
        <dbReference type="EMBL" id="CAL4793848.1"/>
    </source>
</evidence>
<dbReference type="AlphaFoldDB" id="A0A9P1GA29"/>
<reference evidence="3" key="2">
    <citation type="submission" date="2024-04" db="EMBL/GenBank/DDBJ databases">
        <authorList>
            <person name="Chen Y."/>
            <person name="Shah S."/>
            <person name="Dougan E. K."/>
            <person name="Thang M."/>
            <person name="Chan C."/>
        </authorList>
    </citation>
    <scope>NUCLEOTIDE SEQUENCE [LARGE SCALE GENOMIC DNA]</scope>
</reference>
<dbReference type="EMBL" id="CAMXCT030003846">
    <property type="protein sequence ID" value="CAL4793848.1"/>
    <property type="molecule type" value="Genomic_DNA"/>
</dbReference>
<evidence type="ECO:0000313" key="2">
    <source>
        <dbReference type="EMBL" id="CAI4006536.1"/>
    </source>
</evidence>
<accession>A0A9P1GA29</accession>
<feature type="compositionally biased region" description="Basic and acidic residues" evidence="1">
    <location>
        <begin position="325"/>
        <end position="337"/>
    </location>
</feature>
<comment type="caution">
    <text evidence="2">The sequence shown here is derived from an EMBL/GenBank/DDBJ whole genome shotgun (WGS) entry which is preliminary data.</text>
</comment>
<feature type="compositionally biased region" description="Low complexity" evidence="1">
    <location>
        <begin position="301"/>
        <end position="312"/>
    </location>
</feature>
<feature type="compositionally biased region" description="Basic and acidic residues" evidence="1">
    <location>
        <begin position="288"/>
        <end position="300"/>
    </location>
</feature>
<dbReference type="Proteomes" id="UP001152797">
    <property type="component" value="Unassembled WGS sequence"/>
</dbReference>
<protein>
    <submittedName>
        <fullName evidence="4">Probable flavin-containing monoamine oxidase A</fullName>
    </submittedName>
</protein>
<dbReference type="EMBL" id="CAMXCT020003846">
    <property type="protein sequence ID" value="CAL1159911.1"/>
    <property type="molecule type" value="Genomic_DNA"/>
</dbReference>
<feature type="region of interest" description="Disordered" evidence="1">
    <location>
        <begin position="139"/>
        <end position="179"/>
    </location>
</feature>
<feature type="region of interest" description="Disordered" evidence="1">
    <location>
        <begin position="288"/>
        <end position="344"/>
    </location>
</feature>
<evidence type="ECO:0000313" key="5">
    <source>
        <dbReference type="Proteomes" id="UP001152797"/>
    </source>
</evidence>
<dbReference type="Gene3D" id="3.50.50.60">
    <property type="entry name" value="FAD/NAD(P)-binding domain"/>
    <property type="match status" value="1"/>
</dbReference>
<dbReference type="PANTHER" id="PTHR43563">
    <property type="entry name" value="AMINE OXIDASE"/>
    <property type="match status" value="1"/>
</dbReference>
<dbReference type="OrthoDB" id="5046242at2759"/>
<proteinExistence type="predicted"/>
<reference evidence="2" key="1">
    <citation type="submission" date="2022-10" db="EMBL/GenBank/DDBJ databases">
        <authorList>
            <person name="Chen Y."/>
            <person name="Dougan E. K."/>
            <person name="Chan C."/>
            <person name="Rhodes N."/>
            <person name="Thang M."/>
        </authorList>
    </citation>
    <scope>NUCLEOTIDE SEQUENCE</scope>
</reference>
<dbReference type="PANTHER" id="PTHR43563:SF1">
    <property type="entry name" value="AMINE OXIDASE [FLAVIN-CONTAINING] B"/>
    <property type="match status" value="1"/>
</dbReference>
<name>A0A9P1GA29_9DINO</name>
<evidence type="ECO:0000256" key="1">
    <source>
        <dbReference type="SAM" id="MobiDB-lite"/>
    </source>
</evidence>
<organism evidence="2">
    <name type="scientific">Cladocopium goreaui</name>
    <dbReference type="NCBI Taxonomy" id="2562237"/>
    <lineage>
        <taxon>Eukaryota</taxon>
        <taxon>Sar</taxon>
        <taxon>Alveolata</taxon>
        <taxon>Dinophyceae</taxon>
        <taxon>Suessiales</taxon>
        <taxon>Symbiodiniaceae</taxon>
        <taxon>Cladocopium</taxon>
    </lineage>
</organism>
<feature type="compositionally biased region" description="Basic and acidic residues" evidence="1">
    <location>
        <begin position="153"/>
        <end position="175"/>
    </location>
</feature>
<dbReference type="InterPro" id="IPR036188">
    <property type="entry name" value="FAD/NAD-bd_sf"/>
</dbReference>
<dbReference type="EMBL" id="CAMXCT010003846">
    <property type="protein sequence ID" value="CAI4006536.1"/>
    <property type="molecule type" value="Genomic_DNA"/>
</dbReference>
<sequence>MADAAPLKLCKGCGFSYEEGQGRRNLGTTSDMADWSQAETYEFFRAVQQPQQGRLKWSTIRSAWIKKNTEAKIRKFSSTVEKQPLPKSVWQQRGWHESVIDRFEPKWSDEYGTYVHELPIATLRWEEAHEAVETKVLEQEKAASKKKGSKSNADQELHVPEMEQATKSEGKEKKAQAAQQKKVVSSNVKIAAMAARAMGSLCAAETSLGKLLAKADGVDALEPQSLQLCQDSMEKVKTWGAAARAAVNAQEANKSLGSDVEQASLIPLPFDHADLKVLLQQSAAGQKALKDSFPKKEPRPKAAAKAAVKQPAGGEGGDTEVQPAKSREVDMSRDGQKESNGQATCRAQHLKYPEAGALLREVTLQESKLVVYVNTLPDLIQEKTNRCALFAHMLAEAIRTNGNMLTLLIFSDEANPGNILAARHPRKSNLVYFTFWEFPLLHVQSLWLPLSLIRSNEVSDAGSSFAETTRGIVEHVFDEVVDGFAVSIKGHAEMLFIREVILLNDHEGMRSISGSKGAAGANPCAHCVNVLSNGRSCPRSYVTIQEMDASKFMRQTDAGVLDIRRHFDGCATKQSLSQAEVALGWNARELRRSIFASEKLKPWISLDGLLVDTMHQYYSHGLIAQELGLWFGRYRSAGFSLSVLQKYFTIGWKTTKDSLVSPAQCCTEHLFREDSDFRGDASACAIALPLVWAFSQEILHQHEKMQEAIVSLDALYAVTKCLQRMKWNPAEGKCLVSLQQAHMTAFQAAYDAALTRPKAHYALHVWRQVLRWGRHADCFVGERKHRIFKSQVAPKMTNLNTFSKSCLLQLTQMELLDAEDMEAYTGRLLGKLRADPACAQVVGLPKDSKFSTEIEYHCVKYAKNNFLILSNDCCVKVQGAVSNDVSMFLLAADEFTKGCPVGCYPPNTLAPHMQALRTPCGLLYWAGTEAAERCQGFMEGAVDAAQRVVKEVSQSLAASKL</sequence>
<dbReference type="GO" id="GO:0008270">
    <property type="term" value="F:zinc ion binding"/>
    <property type="evidence" value="ECO:0007669"/>
    <property type="project" value="InterPro"/>
</dbReference>
<evidence type="ECO:0000313" key="3">
    <source>
        <dbReference type="EMBL" id="CAL1159911.1"/>
    </source>
</evidence>
<keyword evidence="5" id="KW-1185">Reference proteome</keyword>
<dbReference type="PROSITE" id="PS00903">
    <property type="entry name" value="CYT_DCMP_DEAMINASES_1"/>
    <property type="match status" value="1"/>
</dbReference>
<gene>
    <name evidence="2" type="ORF">C1SCF055_LOCUS32168</name>
</gene>
<dbReference type="GO" id="GO:0016787">
    <property type="term" value="F:hydrolase activity"/>
    <property type="evidence" value="ECO:0007669"/>
    <property type="project" value="InterPro"/>
</dbReference>
<dbReference type="InterPro" id="IPR050703">
    <property type="entry name" value="Flavin_MAO"/>
</dbReference>